<dbReference type="Proteomes" id="UP000199403">
    <property type="component" value="Unassembled WGS sequence"/>
</dbReference>
<keyword evidence="2" id="KW-1185">Reference proteome</keyword>
<sequence length="38" mass="4420">MTYPGGIIPATDFSEKKLHNRLQDLYHQKVNLMINSFV</sequence>
<evidence type="ECO:0000313" key="2">
    <source>
        <dbReference type="Proteomes" id="UP000199403"/>
    </source>
</evidence>
<dbReference type="STRING" id="1416801.SAMN05192553_101796"/>
<dbReference type="AlphaFoldDB" id="A0A1H6UJD9"/>
<gene>
    <name evidence="1" type="ORF">SAMN05192553_101796</name>
</gene>
<protein>
    <submittedName>
        <fullName evidence="1">Uncharacterized protein</fullName>
    </submittedName>
</protein>
<name>A0A1H6UJD9_9BACT</name>
<dbReference type="EMBL" id="FNZH01000001">
    <property type="protein sequence ID" value="SEI90804.1"/>
    <property type="molecule type" value="Genomic_DNA"/>
</dbReference>
<accession>A0A1H6UJD9</accession>
<organism evidence="1 2">
    <name type="scientific">Cyclobacterium xiamenense</name>
    <dbReference type="NCBI Taxonomy" id="1297121"/>
    <lineage>
        <taxon>Bacteria</taxon>
        <taxon>Pseudomonadati</taxon>
        <taxon>Bacteroidota</taxon>
        <taxon>Cytophagia</taxon>
        <taxon>Cytophagales</taxon>
        <taxon>Cyclobacteriaceae</taxon>
        <taxon>Cyclobacterium</taxon>
    </lineage>
</organism>
<proteinExistence type="predicted"/>
<reference evidence="2" key="1">
    <citation type="submission" date="2016-10" db="EMBL/GenBank/DDBJ databases">
        <authorList>
            <person name="Varghese N."/>
            <person name="Submissions S."/>
        </authorList>
    </citation>
    <scope>NUCLEOTIDE SEQUENCE [LARGE SCALE GENOMIC DNA]</scope>
    <source>
        <strain evidence="2">IBRC-M 10761</strain>
    </source>
</reference>
<evidence type="ECO:0000313" key="1">
    <source>
        <dbReference type="EMBL" id="SEI90804.1"/>
    </source>
</evidence>